<proteinExistence type="predicted"/>
<feature type="transmembrane region" description="Helical" evidence="1">
    <location>
        <begin position="7"/>
        <end position="27"/>
    </location>
</feature>
<name>A0A6N2UCS9_BACOV</name>
<gene>
    <name evidence="2" type="ORF">BOLFYP28_00248</name>
</gene>
<evidence type="ECO:0000313" key="2">
    <source>
        <dbReference type="EMBL" id="VYT14161.1"/>
    </source>
</evidence>
<reference evidence="2" key="1">
    <citation type="submission" date="2019-11" db="EMBL/GenBank/DDBJ databases">
        <authorList>
            <person name="Feng L."/>
        </authorList>
    </citation>
    <scope>NUCLEOTIDE SEQUENCE</scope>
    <source>
        <strain evidence="2">BovatusLFYP28</strain>
    </source>
</reference>
<evidence type="ECO:0000256" key="1">
    <source>
        <dbReference type="SAM" id="Phobius"/>
    </source>
</evidence>
<sequence length="39" mass="4883">MIDKTPIINKIFIIWLLVNIFWCFFYYNQLLSIFEKKIL</sequence>
<dbReference type="AlphaFoldDB" id="A0A6N2UCS9"/>
<protein>
    <submittedName>
        <fullName evidence="2">Uncharacterized protein</fullName>
    </submittedName>
</protein>
<keyword evidence="1" id="KW-1133">Transmembrane helix</keyword>
<keyword evidence="1" id="KW-0472">Membrane</keyword>
<dbReference type="EMBL" id="CACRTD010000028">
    <property type="protein sequence ID" value="VYT14161.1"/>
    <property type="molecule type" value="Genomic_DNA"/>
</dbReference>
<organism evidence="2">
    <name type="scientific">Bacteroides ovatus</name>
    <dbReference type="NCBI Taxonomy" id="28116"/>
    <lineage>
        <taxon>Bacteria</taxon>
        <taxon>Pseudomonadati</taxon>
        <taxon>Bacteroidota</taxon>
        <taxon>Bacteroidia</taxon>
        <taxon>Bacteroidales</taxon>
        <taxon>Bacteroidaceae</taxon>
        <taxon>Bacteroides</taxon>
    </lineage>
</organism>
<accession>A0A6N2UCS9</accession>
<keyword evidence="1" id="KW-0812">Transmembrane</keyword>